<keyword evidence="1 3" id="KW-0547">Nucleotide-binding</keyword>
<dbReference type="Gene3D" id="3.40.50.300">
    <property type="entry name" value="P-loop containing nucleotide triphosphate hydrolases"/>
    <property type="match status" value="1"/>
</dbReference>
<evidence type="ECO:0000259" key="5">
    <source>
        <dbReference type="PROSITE" id="PS50901"/>
    </source>
</evidence>
<feature type="binding site" evidence="3">
    <location>
        <begin position="1544"/>
        <end position="1551"/>
    </location>
    <ligand>
        <name>ATP</name>
        <dbReference type="ChEBI" id="CHEBI:30616"/>
    </ligand>
</feature>
<accession>A0A7V7UUI8</accession>
<dbReference type="PANTHER" id="PTHR22683:SF1">
    <property type="entry name" value="TYPE VII SECRETION SYSTEM PROTEIN ESSC"/>
    <property type="match status" value="1"/>
</dbReference>
<proteinExistence type="predicted"/>
<evidence type="ECO:0000256" key="4">
    <source>
        <dbReference type="SAM" id="MobiDB-lite"/>
    </source>
</evidence>
<gene>
    <name evidence="6" type="ORF">F7732_15680</name>
</gene>
<feature type="compositionally biased region" description="Polar residues" evidence="4">
    <location>
        <begin position="1318"/>
        <end position="1333"/>
    </location>
</feature>
<dbReference type="InterPro" id="IPR003593">
    <property type="entry name" value="AAA+_ATPase"/>
</dbReference>
<dbReference type="InterPro" id="IPR027417">
    <property type="entry name" value="P-loop_NTPase"/>
</dbReference>
<evidence type="ECO:0000313" key="6">
    <source>
        <dbReference type="EMBL" id="KAB2331292.1"/>
    </source>
</evidence>
<evidence type="ECO:0000256" key="3">
    <source>
        <dbReference type="PROSITE-ProRule" id="PRU00289"/>
    </source>
</evidence>
<dbReference type="SMART" id="SM00382">
    <property type="entry name" value="AAA"/>
    <property type="match status" value="1"/>
</dbReference>
<comment type="caution">
    <text evidence="6">The sequence shown here is derived from an EMBL/GenBank/DDBJ whole genome shotgun (WGS) entry which is preliminary data.</text>
</comment>
<reference evidence="6 7" key="1">
    <citation type="journal article" date="2014" name="Arch. Microbiol.">
        <title>Bacillus mesophilum sp. nov., strain IITR-54T, a novel 4-chlorobiphenyl dechlorinating bacterium.</title>
        <authorList>
            <person name="Manickam N."/>
            <person name="Singh N.K."/>
            <person name="Bajaj A."/>
            <person name="Kumar R.M."/>
            <person name="Kaur G."/>
            <person name="Kaur N."/>
            <person name="Bala M."/>
            <person name="Kumar A."/>
            <person name="Mayilraj S."/>
        </authorList>
    </citation>
    <scope>NUCLEOTIDE SEQUENCE [LARGE SCALE GENOMIC DNA]</scope>
    <source>
        <strain evidence="6 7">IITR-54</strain>
    </source>
</reference>
<feature type="region of interest" description="Disordered" evidence="4">
    <location>
        <begin position="1315"/>
        <end position="1384"/>
    </location>
</feature>
<dbReference type="RefSeq" id="WP_151574955.1">
    <property type="nucleotide sequence ID" value="NZ_WBOT01000005.1"/>
</dbReference>
<evidence type="ECO:0000256" key="1">
    <source>
        <dbReference type="ARBA" id="ARBA00022741"/>
    </source>
</evidence>
<dbReference type="EMBL" id="WBOT01000005">
    <property type="protein sequence ID" value="KAB2331292.1"/>
    <property type="molecule type" value="Genomic_DNA"/>
</dbReference>
<keyword evidence="7" id="KW-1185">Reference proteome</keyword>
<dbReference type="InterPro" id="IPR050206">
    <property type="entry name" value="FtsK/SpoIIIE/SftA"/>
</dbReference>
<feature type="domain" description="FtsK" evidence="5">
    <location>
        <begin position="1519"/>
        <end position="1718"/>
    </location>
</feature>
<evidence type="ECO:0000256" key="2">
    <source>
        <dbReference type="ARBA" id="ARBA00022840"/>
    </source>
</evidence>
<name>A0A7V7UUI8_9BACI</name>
<protein>
    <submittedName>
        <fullName evidence="6">DNA translocase FtsK</fullName>
    </submittedName>
</protein>
<keyword evidence="2 3" id="KW-0067">ATP-binding</keyword>
<dbReference type="GO" id="GO:0003677">
    <property type="term" value="F:DNA binding"/>
    <property type="evidence" value="ECO:0007669"/>
    <property type="project" value="InterPro"/>
</dbReference>
<dbReference type="InterPro" id="IPR002543">
    <property type="entry name" value="FtsK_dom"/>
</dbReference>
<dbReference type="Proteomes" id="UP000441354">
    <property type="component" value="Unassembled WGS sequence"/>
</dbReference>
<dbReference type="PANTHER" id="PTHR22683">
    <property type="entry name" value="SPORULATION PROTEIN RELATED"/>
    <property type="match status" value="1"/>
</dbReference>
<evidence type="ECO:0000313" key="7">
    <source>
        <dbReference type="Proteomes" id="UP000441354"/>
    </source>
</evidence>
<dbReference type="GO" id="GO:0005524">
    <property type="term" value="F:ATP binding"/>
    <property type="evidence" value="ECO:0007669"/>
    <property type="project" value="UniProtKB-UniRule"/>
</dbReference>
<sequence length="1768" mass="201806">MNHLELIGKVAVEYLKSNIENESSDGTARFLLDRLSGPQVSVICKEILNDIYLKDIIDIKIPVELAVGNDLPDSIITRERTTRLRHTHTDKPVLLLANNNDDQGQSLRNIYTIGANDLKANTNLWIKVVSKDLPSINGSDRLLNIWGKALTGLLSINDCSLEMFSKFIVITRESIDKDGTSLIEALGWALPALKIPRDSGCFYSIPDNRLTYKNKWAAAFKELKEKRSYFLHKLTPSRDVIENDQLKNSFEDAKEYIPEDIHPAILKFIDSKTGWNDESKVLANYEWEQDHIGTFFSGIKISKKTTLAEETKEFLEDEYSDLITEEDESYLELLNKRKAREPNEEDLAFYEKQRYQIENNKKLKAKWDKFIYGKPIECNDFLVGFMQVIERLFAQSEASSGKKIIKIKTQKRDSRSAWLNLNTDLGLYFCTRYKGLEKLTKPLIEWDTCYLFEYDKFIEEEKKRAKAKGSPFKPNNSVSKGSRQIKFYFELFYQDEHGIEQDCKVQLVWEGATNAIGMELFNDLRRLKENPFQHTSVAKNPISKKGKLQGISLNDIYTLQAVYRQDRGSLVGVYEVDKDISKQFLQELESSRAEGRVNEAGYQEILTSWEKFSKEYNNALDHWVEGGLINESHTQQSILYGELLSKVAKYARGDINRINLWYPIIKIGVVEVRDTKPLAIIPPWNPFRMSALATKMQQINNIIVYLLSSEEIDFGDSKLFFNELINDIEHSYYPETCLGFNGDDIPELLSLTDSLYDYSLMEMPIVKVTDQETNEDPRDASEKLTGLLERYLELQPHEGANLGVVLYNSDSTRLPLSIVDSISKLNSKNDNIRCQVVLRHRDTNKLNQIYSKMVEGSDSDPDMFVASEVTNDFMAKLRIGVMAHQSSVSEKEEGKPYDIVFLQDVISRQSNFEWTKVETTYNPSNLELFPARWSRRRPSAKDELKSTTYLVCPSQLTEGWQYLGFIRSISESVDEETEEYFLPARQITFQNSETKNVFEESHKLGEWVANYDELLDRRLLKSQGVNVIKYQHNKTNGPNLVVSTTTSLKLLKIILKRKFKALNLGINDEDIDWLTDYFINEANELSGDIVLRAAKIGRYASELMGVVLSKLITKEEAEEEGSIGWYFLDDYASWLGKKEEQIADILALSPFEKDGKYYLKLLVTEAKFVDIKNLSNSKKTSKKQLIDTVLRINEALFGVPIRLDRDLWLSKISDLLVEGTIFMQNSTISIEKWRELIRTGKVEIEIKGYSHVFVPTSDGTDSIESEQVKITDIENCYQEVYSRESVRGLILSLLEKKPLYTVRSQFSTEVTWKKFSPSLPTDNQNSEQNQFNETQDDTERITSNQNNDTTKGKEDSNSSNTEEEQQPSKPSVIRKEDSGESSNSLQGWIVNNVNEESHSLADQEWLTSVVNSLKSALATYNLQGKVLESRLTPNAAIIKLKGSDRLRVEDFEKKKSQLLTTHALNIINVLPQPGEIVVFVERPERETISLANVWNNRKLKNVVQDTNLNFVMGVKEVDGELLYLNLGGPFGGLEQHAPHTLIAGETGSGKSVLIQTLILDICATNSVETAKIYLIDPKYGVDYQNLEELPHLSEGIVIDQQRASEILEELVDEMENRYLRFREYKVPNLKEYNEKVPEESKLPFIFLIHDEFADWMLIDEYKSTVSATVQRLGVKARAAGIHLIFAAQRPDKDALPMQLRDNLGNRLILKVGSSGTSEIALGEKGAENLLGKGHLVARLSGEANLIYAQVPFISSSGIYDVTQIIKNK</sequence>
<dbReference type="SUPFAM" id="SSF52540">
    <property type="entry name" value="P-loop containing nucleoside triphosphate hydrolases"/>
    <property type="match status" value="1"/>
</dbReference>
<dbReference type="PROSITE" id="PS50901">
    <property type="entry name" value="FTSK"/>
    <property type="match status" value="1"/>
</dbReference>
<dbReference type="Pfam" id="PF01580">
    <property type="entry name" value="FtsK_SpoIIIE"/>
    <property type="match status" value="1"/>
</dbReference>
<dbReference type="OrthoDB" id="9807790at2"/>
<organism evidence="6 7">
    <name type="scientific">Bacillus mesophilum</name>
    <dbReference type="NCBI Taxonomy" id="1071718"/>
    <lineage>
        <taxon>Bacteria</taxon>
        <taxon>Bacillati</taxon>
        <taxon>Bacillota</taxon>
        <taxon>Bacilli</taxon>
        <taxon>Bacillales</taxon>
        <taxon>Bacillaceae</taxon>
        <taxon>Bacillus</taxon>
    </lineage>
</organism>